<comment type="caution">
    <text evidence="2">The sequence shown here is derived from an EMBL/GenBank/DDBJ whole genome shotgun (WGS) entry which is preliminary data.</text>
</comment>
<name>A0AA38S4A3_9ASTR</name>
<sequence>MTQCSDKWLTTVPSLCWTNQGGTFPPHACSEGERYLPPSDQKGNSPDRRELRRPDLAGTGPEMSPEPNLSRCLSKIVIKSKVFSSRTGCFSGDRTSPEPDVA</sequence>
<keyword evidence="3" id="KW-1185">Reference proteome</keyword>
<protein>
    <submittedName>
        <fullName evidence="2">Uncharacterized protein</fullName>
    </submittedName>
</protein>
<evidence type="ECO:0000313" key="3">
    <source>
        <dbReference type="Proteomes" id="UP001172457"/>
    </source>
</evidence>
<dbReference type="Proteomes" id="UP001172457">
    <property type="component" value="Unassembled WGS sequence"/>
</dbReference>
<organism evidence="2 3">
    <name type="scientific">Centaurea solstitialis</name>
    <name type="common">yellow star-thistle</name>
    <dbReference type="NCBI Taxonomy" id="347529"/>
    <lineage>
        <taxon>Eukaryota</taxon>
        <taxon>Viridiplantae</taxon>
        <taxon>Streptophyta</taxon>
        <taxon>Embryophyta</taxon>
        <taxon>Tracheophyta</taxon>
        <taxon>Spermatophyta</taxon>
        <taxon>Magnoliopsida</taxon>
        <taxon>eudicotyledons</taxon>
        <taxon>Gunneridae</taxon>
        <taxon>Pentapetalae</taxon>
        <taxon>asterids</taxon>
        <taxon>campanulids</taxon>
        <taxon>Asterales</taxon>
        <taxon>Asteraceae</taxon>
        <taxon>Carduoideae</taxon>
        <taxon>Cardueae</taxon>
        <taxon>Centaureinae</taxon>
        <taxon>Centaurea</taxon>
    </lineage>
</organism>
<dbReference type="AlphaFoldDB" id="A0AA38S4A3"/>
<evidence type="ECO:0000256" key="1">
    <source>
        <dbReference type="SAM" id="MobiDB-lite"/>
    </source>
</evidence>
<accession>A0AA38S4A3</accession>
<gene>
    <name evidence="2" type="ORF">OSB04_un001470</name>
</gene>
<feature type="compositionally biased region" description="Basic and acidic residues" evidence="1">
    <location>
        <begin position="45"/>
        <end position="55"/>
    </location>
</feature>
<evidence type="ECO:0000313" key="2">
    <source>
        <dbReference type="EMBL" id="KAJ9535419.1"/>
    </source>
</evidence>
<dbReference type="EMBL" id="JARYMX010000263">
    <property type="protein sequence ID" value="KAJ9535419.1"/>
    <property type="molecule type" value="Genomic_DNA"/>
</dbReference>
<feature type="region of interest" description="Disordered" evidence="1">
    <location>
        <begin position="27"/>
        <end position="70"/>
    </location>
</feature>
<proteinExistence type="predicted"/>
<reference evidence="2" key="1">
    <citation type="submission" date="2023-03" db="EMBL/GenBank/DDBJ databases">
        <title>Chromosome-scale reference genome and RAD-based genetic map of yellow starthistle (Centaurea solstitialis) reveal putative structural variation and QTLs associated with invader traits.</title>
        <authorList>
            <person name="Reatini B."/>
            <person name="Cang F.A."/>
            <person name="Jiang Q."/>
            <person name="Mckibben M.T.W."/>
            <person name="Barker M.S."/>
            <person name="Rieseberg L.H."/>
            <person name="Dlugosch K.M."/>
        </authorList>
    </citation>
    <scope>NUCLEOTIDE SEQUENCE</scope>
    <source>
        <strain evidence="2">CAN-66</strain>
        <tissue evidence="2">Leaf</tissue>
    </source>
</reference>